<accession>A0AAD6YM41</accession>
<evidence type="ECO:0000313" key="3">
    <source>
        <dbReference type="EMBL" id="KAJ7223293.1"/>
    </source>
</evidence>
<keyword evidence="4" id="KW-1185">Reference proteome</keyword>
<evidence type="ECO:0000259" key="2">
    <source>
        <dbReference type="Pfam" id="PF20152"/>
    </source>
</evidence>
<reference evidence="3" key="1">
    <citation type="submission" date="2023-03" db="EMBL/GenBank/DDBJ databases">
        <title>Massive genome expansion in bonnet fungi (Mycena s.s.) driven by repeated elements and novel gene families across ecological guilds.</title>
        <authorList>
            <consortium name="Lawrence Berkeley National Laboratory"/>
            <person name="Harder C.B."/>
            <person name="Miyauchi S."/>
            <person name="Viragh M."/>
            <person name="Kuo A."/>
            <person name="Thoen E."/>
            <person name="Andreopoulos B."/>
            <person name="Lu D."/>
            <person name="Skrede I."/>
            <person name="Drula E."/>
            <person name="Henrissat B."/>
            <person name="Morin E."/>
            <person name="Kohler A."/>
            <person name="Barry K."/>
            <person name="LaButti K."/>
            <person name="Morin E."/>
            <person name="Salamov A."/>
            <person name="Lipzen A."/>
            <person name="Mereny Z."/>
            <person name="Hegedus B."/>
            <person name="Baldrian P."/>
            <person name="Stursova M."/>
            <person name="Weitz H."/>
            <person name="Taylor A."/>
            <person name="Grigoriev I.V."/>
            <person name="Nagy L.G."/>
            <person name="Martin F."/>
            <person name="Kauserud H."/>
        </authorList>
    </citation>
    <scope>NUCLEOTIDE SEQUENCE</scope>
    <source>
        <strain evidence="3">9144</strain>
    </source>
</reference>
<keyword evidence="1" id="KW-0812">Transmembrane</keyword>
<protein>
    <recommendedName>
        <fullName evidence="2">DUF6534 domain-containing protein</fullName>
    </recommendedName>
</protein>
<gene>
    <name evidence="3" type="ORF">GGX14DRAFT_163718</name>
</gene>
<organism evidence="3 4">
    <name type="scientific">Mycena pura</name>
    <dbReference type="NCBI Taxonomy" id="153505"/>
    <lineage>
        <taxon>Eukaryota</taxon>
        <taxon>Fungi</taxon>
        <taxon>Dikarya</taxon>
        <taxon>Basidiomycota</taxon>
        <taxon>Agaricomycotina</taxon>
        <taxon>Agaricomycetes</taxon>
        <taxon>Agaricomycetidae</taxon>
        <taxon>Agaricales</taxon>
        <taxon>Marasmiineae</taxon>
        <taxon>Mycenaceae</taxon>
        <taxon>Mycena</taxon>
    </lineage>
</organism>
<comment type="caution">
    <text evidence="3">The sequence shown here is derived from an EMBL/GenBank/DDBJ whole genome shotgun (WGS) entry which is preliminary data.</text>
</comment>
<evidence type="ECO:0000256" key="1">
    <source>
        <dbReference type="SAM" id="Phobius"/>
    </source>
</evidence>
<name>A0AAD6YM41_9AGAR</name>
<feature type="transmembrane region" description="Helical" evidence="1">
    <location>
        <begin position="104"/>
        <end position="123"/>
    </location>
</feature>
<feature type="domain" description="DUF6534" evidence="2">
    <location>
        <begin position="24"/>
        <end position="124"/>
    </location>
</feature>
<keyword evidence="1" id="KW-0472">Membrane</keyword>
<sequence>MMSSILASYVEQWGWLVTTAWSISVANDVVITGTLAFLLYRRRGDMNQTVALLDKLIKWTVETGMLTRSCLCSMRASGLYLTSPDYSSTGIIMLIFFARMKNSLIWLAMFTIGARLFANSLLASKSEFPHRHP</sequence>
<evidence type="ECO:0000313" key="4">
    <source>
        <dbReference type="Proteomes" id="UP001219525"/>
    </source>
</evidence>
<feature type="transmembrane region" description="Helical" evidence="1">
    <location>
        <begin position="20"/>
        <end position="40"/>
    </location>
</feature>
<dbReference type="Pfam" id="PF20152">
    <property type="entry name" value="DUF6534"/>
    <property type="match status" value="1"/>
</dbReference>
<dbReference type="EMBL" id="JARJCW010000006">
    <property type="protein sequence ID" value="KAJ7223293.1"/>
    <property type="molecule type" value="Genomic_DNA"/>
</dbReference>
<dbReference type="InterPro" id="IPR045339">
    <property type="entry name" value="DUF6534"/>
</dbReference>
<proteinExistence type="predicted"/>
<keyword evidence="1" id="KW-1133">Transmembrane helix</keyword>
<dbReference type="Proteomes" id="UP001219525">
    <property type="component" value="Unassembled WGS sequence"/>
</dbReference>
<dbReference type="AlphaFoldDB" id="A0AAD6YM41"/>